<feature type="region of interest" description="Disordered" evidence="1">
    <location>
        <begin position="1"/>
        <end position="25"/>
    </location>
</feature>
<accession>A0A5C6ASG8</accession>
<sequence>MTEPADTPRDDTVRKGSPFAQSMPAGETLGNAVQADATIAFRAVEIRANDVLDPEWGVLRSAIWASAWVAIFSLACYQYFPGGGVLVTALGCALAIVGLFSSRPIPASVLLIAHAGLFFACYQRLF</sequence>
<evidence type="ECO:0000313" key="4">
    <source>
        <dbReference type="Proteomes" id="UP000316213"/>
    </source>
</evidence>
<gene>
    <name evidence="3" type="ORF">Pla100_17520</name>
</gene>
<keyword evidence="4" id="KW-1185">Reference proteome</keyword>
<comment type="caution">
    <text evidence="3">The sequence shown here is derived from an EMBL/GenBank/DDBJ whole genome shotgun (WGS) entry which is preliminary data.</text>
</comment>
<name>A0A5C6ASG8_9BACT</name>
<evidence type="ECO:0000313" key="3">
    <source>
        <dbReference type="EMBL" id="TWU02016.1"/>
    </source>
</evidence>
<dbReference type="RefSeq" id="WP_197167774.1">
    <property type="nucleotide sequence ID" value="NZ_SJPM01000002.1"/>
</dbReference>
<keyword evidence="2" id="KW-0472">Membrane</keyword>
<protein>
    <recommendedName>
        <fullName evidence="5">Transmembrane protein</fullName>
    </recommendedName>
</protein>
<organism evidence="3 4">
    <name type="scientific">Neorhodopirellula pilleata</name>
    <dbReference type="NCBI Taxonomy" id="2714738"/>
    <lineage>
        <taxon>Bacteria</taxon>
        <taxon>Pseudomonadati</taxon>
        <taxon>Planctomycetota</taxon>
        <taxon>Planctomycetia</taxon>
        <taxon>Pirellulales</taxon>
        <taxon>Pirellulaceae</taxon>
        <taxon>Neorhodopirellula</taxon>
    </lineage>
</organism>
<feature type="transmembrane region" description="Helical" evidence="2">
    <location>
        <begin position="84"/>
        <end position="101"/>
    </location>
</feature>
<dbReference type="Proteomes" id="UP000316213">
    <property type="component" value="Unassembled WGS sequence"/>
</dbReference>
<proteinExistence type="predicted"/>
<feature type="compositionally biased region" description="Basic and acidic residues" evidence="1">
    <location>
        <begin position="1"/>
        <end position="14"/>
    </location>
</feature>
<feature type="transmembrane region" description="Helical" evidence="2">
    <location>
        <begin position="107"/>
        <end position="125"/>
    </location>
</feature>
<dbReference type="AlphaFoldDB" id="A0A5C6ASG8"/>
<evidence type="ECO:0000256" key="1">
    <source>
        <dbReference type="SAM" id="MobiDB-lite"/>
    </source>
</evidence>
<evidence type="ECO:0008006" key="5">
    <source>
        <dbReference type="Google" id="ProtNLM"/>
    </source>
</evidence>
<dbReference type="EMBL" id="SJPM01000002">
    <property type="protein sequence ID" value="TWU02016.1"/>
    <property type="molecule type" value="Genomic_DNA"/>
</dbReference>
<keyword evidence="2" id="KW-0812">Transmembrane</keyword>
<reference evidence="3 4" key="1">
    <citation type="submission" date="2019-02" db="EMBL/GenBank/DDBJ databases">
        <title>Deep-cultivation of Planctomycetes and their phenomic and genomic characterization uncovers novel biology.</title>
        <authorList>
            <person name="Wiegand S."/>
            <person name="Jogler M."/>
            <person name="Boedeker C."/>
            <person name="Pinto D."/>
            <person name="Vollmers J."/>
            <person name="Rivas-Marin E."/>
            <person name="Kohn T."/>
            <person name="Peeters S.H."/>
            <person name="Heuer A."/>
            <person name="Rast P."/>
            <person name="Oberbeckmann S."/>
            <person name="Bunk B."/>
            <person name="Jeske O."/>
            <person name="Meyerdierks A."/>
            <person name="Storesund J.E."/>
            <person name="Kallscheuer N."/>
            <person name="Luecker S."/>
            <person name="Lage O.M."/>
            <person name="Pohl T."/>
            <person name="Merkel B.J."/>
            <person name="Hornburger P."/>
            <person name="Mueller R.-W."/>
            <person name="Bruemmer F."/>
            <person name="Labrenz M."/>
            <person name="Spormann A.M."/>
            <person name="Op Den Camp H."/>
            <person name="Overmann J."/>
            <person name="Amann R."/>
            <person name="Jetten M.S.M."/>
            <person name="Mascher T."/>
            <person name="Medema M.H."/>
            <person name="Devos D.P."/>
            <person name="Kaster A.-K."/>
            <person name="Ovreas L."/>
            <person name="Rohde M."/>
            <person name="Galperin M.Y."/>
            <person name="Jogler C."/>
        </authorList>
    </citation>
    <scope>NUCLEOTIDE SEQUENCE [LARGE SCALE GENOMIC DNA]</scope>
    <source>
        <strain evidence="3 4">Pla100</strain>
    </source>
</reference>
<evidence type="ECO:0000256" key="2">
    <source>
        <dbReference type="SAM" id="Phobius"/>
    </source>
</evidence>
<keyword evidence="2" id="KW-1133">Transmembrane helix</keyword>